<dbReference type="PANTHER" id="PTHR43611:SF3">
    <property type="entry name" value="FLAVIN MONONUCLEOTIDE HYDROLASE 1, CHLOROPLATIC"/>
    <property type="match status" value="1"/>
</dbReference>
<dbReference type="SFLD" id="SFLDS00003">
    <property type="entry name" value="Haloacid_Dehalogenase"/>
    <property type="match status" value="1"/>
</dbReference>
<proteinExistence type="predicted"/>
<dbReference type="InterPro" id="IPR006439">
    <property type="entry name" value="HAD-SF_hydro_IA"/>
</dbReference>
<dbReference type="EMBL" id="CP043031">
    <property type="protein sequence ID" value="QEH93412.1"/>
    <property type="molecule type" value="Genomic_DNA"/>
</dbReference>
<dbReference type="InterPro" id="IPR023214">
    <property type="entry name" value="HAD_sf"/>
</dbReference>
<keyword evidence="1" id="KW-0378">Hydrolase</keyword>
<organism evidence="1 2">
    <name type="scientific">Dermacoccus abyssi</name>
    <dbReference type="NCBI Taxonomy" id="322596"/>
    <lineage>
        <taxon>Bacteria</taxon>
        <taxon>Bacillati</taxon>
        <taxon>Actinomycetota</taxon>
        <taxon>Actinomycetes</taxon>
        <taxon>Micrococcales</taxon>
        <taxon>Dermacoccaceae</taxon>
        <taxon>Dermacoccus</taxon>
    </lineage>
</organism>
<dbReference type="GO" id="GO:0016787">
    <property type="term" value="F:hydrolase activity"/>
    <property type="evidence" value="ECO:0007669"/>
    <property type="project" value="UniProtKB-KW"/>
</dbReference>
<reference evidence="1 2" key="1">
    <citation type="submission" date="2019-08" db="EMBL/GenBank/DDBJ databases">
        <title>Dermacoccus abyssi strain HZAU 226, whole genome Nanopore sequencing project.</title>
        <authorList>
            <person name="Guo A."/>
            <person name="Zhang X."/>
            <person name="Ruan Y."/>
            <person name="Liu W."/>
            <person name="Chen Q."/>
            <person name="Gu L."/>
        </authorList>
    </citation>
    <scope>NUCLEOTIDE SEQUENCE [LARGE SCALE GENOMIC DNA]</scope>
    <source>
        <strain evidence="1 2">HZAU 226</strain>
    </source>
</reference>
<dbReference type="SFLD" id="SFLDG01129">
    <property type="entry name" value="C1.5:_HAD__Beta-PGM__Phosphata"/>
    <property type="match status" value="1"/>
</dbReference>
<evidence type="ECO:0000313" key="2">
    <source>
        <dbReference type="Proteomes" id="UP000323565"/>
    </source>
</evidence>
<protein>
    <submittedName>
        <fullName evidence="1">HAD-IA family hydrolase</fullName>
    </submittedName>
</protein>
<keyword evidence="2" id="KW-1185">Reference proteome</keyword>
<dbReference type="InterPro" id="IPR036412">
    <property type="entry name" value="HAD-like_sf"/>
</dbReference>
<dbReference type="Proteomes" id="UP000323565">
    <property type="component" value="Chromosome"/>
</dbReference>
<dbReference type="Pfam" id="PF00702">
    <property type="entry name" value="Hydrolase"/>
    <property type="match status" value="1"/>
</dbReference>
<dbReference type="SUPFAM" id="SSF56784">
    <property type="entry name" value="HAD-like"/>
    <property type="match status" value="1"/>
</dbReference>
<dbReference type="PANTHER" id="PTHR43611">
    <property type="entry name" value="ALPHA-D-GLUCOSE 1-PHOSPHATE PHOSPHATASE"/>
    <property type="match status" value="1"/>
</dbReference>
<sequence length="201" mass="21754">MTSSPRAVLLDADGVLQHPCHDWEAALADVGGAAFPAAVFEHERPAMRGEMTMREALVAAAQAVGSDIDVDVDDTLTLWGRFDLDEEALAVVDELRALGYRCYLTTNQQDVRVAAMRERYADRLDGYFFSCEVGEAKPAGEYFVRVLETLGLQPGDCVFVDDSPANVRSASGVGLRSHLVDASHNVASLRAALRSEGLLPD</sequence>
<evidence type="ECO:0000313" key="1">
    <source>
        <dbReference type="EMBL" id="QEH93412.1"/>
    </source>
</evidence>
<dbReference type="Gene3D" id="3.40.50.1000">
    <property type="entry name" value="HAD superfamily/HAD-like"/>
    <property type="match status" value="1"/>
</dbReference>
<gene>
    <name evidence="1" type="ORF">FV141_07665</name>
</gene>
<accession>A0ABX5Z8Z5</accession>
<dbReference type="NCBIfam" id="TIGR01509">
    <property type="entry name" value="HAD-SF-IA-v3"/>
    <property type="match status" value="1"/>
</dbReference>
<name>A0ABX5Z8Z5_9MICO</name>